<keyword evidence="1" id="KW-0812">Transmembrane</keyword>
<proteinExistence type="predicted"/>
<dbReference type="RefSeq" id="WP_154546785.1">
    <property type="nucleotide sequence ID" value="NZ_VUMX01000001.1"/>
</dbReference>
<protein>
    <submittedName>
        <fullName evidence="3">Methanol dehydrogenase</fullName>
    </submittedName>
</protein>
<evidence type="ECO:0000256" key="1">
    <source>
        <dbReference type="SAM" id="Phobius"/>
    </source>
</evidence>
<dbReference type="Proteomes" id="UP000438120">
    <property type="component" value="Unassembled WGS sequence"/>
</dbReference>
<accession>A0A6A8M8U3</accession>
<keyword evidence="1" id="KW-0472">Membrane</keyword>
<evidence type="ECO:0000313" key="4">
    <source>
        <dbReference type="Proteomes" id="UP000438120"/>
    </source>
</evidence>
<comment type="caution">
    <text evidence="3">The sequence shown here is derived from an EMBL/GenBank/DDBJ whole genome shotgun (WGS) entry which is preliminary data.</text>
</comment>
<evidence type="ECO:0000256" key="2">
    <source>
        <dbReference type="SAM" id="SignalP"/>
    </source>
</evidence>
<keyword evidence="2" id="KW-0732">Signal</keyword>
<organism evidence="3 4">
    <name type="scientific">Lactobacillus porci</name>
    <dbReference type="NCBI Taxonomy" id="2012477"/>
    <lineage>
        <taxon>Bacteria</taxon>
        <taxon>Bacillati</taxon>
        <taxon>Bacillota</taxon>
        <taxon>Bacilli</taxon>
        <taxon>Lactobacillales</taxon>
        <taxon>Lactobacillaceae</taxon>
        <taxon>Lactobacillus</taxon>
    </lineage>
</organism>
<evidence type="ECO:0000313" key="3">
    <source>
        <dbReference type="EMBL" id="MST86118.1"/>
    </source>
</evidence>
<sequence length="204" mass="22952">MKTAINKLVRALPLVLVLALLTGASSFFAQDNAGILTKDTRQIVNRKNAKYQKSRQHPIVIVQTLDNAKKTQPSGLNYAQKTVYIVINVQKDGSKKANIYSSSDLHSQFTAQVRANLLHSVESDLAADSKLTVNRGIQNLFKMCVTLVDQHFHFPKDEYDLSADEISRVIKPADLRVPIMVGLLVVIIGLVTFWHFTVKRRLRR</sequence>
<dbReference type="AlphaFoldDB" id="A0A6A8M8U3"/>
<feature type="chain" id="PRO_5025640008" evidence="2">
    <location>
        <begin position="30"/>
        <end position="204"/>
    </location>
</feature>
<feature type="signal peptide" evidence="2">
    <location>
        <begin position="1"/>
        <end position="29"/>
    </location>
</feature>
<feature type="transmembrane region" description="Helical" evidence="1">
    <location>
        <begin position="177"/>
        <end position="198"/>
    </location>
</feature>
<keyword evidence="4" id="KW-1185">Reference proteome</keyword>
<name>A0A6A8M8U3_9LACO</name>
<keyword evidence="1" id="KW-1133">Transmembrane helix</keyword>
<dbReference type="OrthoDB" id="2294323at2"/>
<dbReference type="EMBL" id="VUMX01000001">
    <property type="protein sequence ID" value="MST86118.1"/>
    <property type="molecule type" value="Genomic_DNA"/>
</dbReference>
<reference evidence="3 4" key="1">
    <citation type="submission" date="2019-08" db="EMBL/GenBank/DDBJ databases">
        <title>In-depth cultivation of the pig gut microbiome towards novel bacterial diversity and tailored functional studies.</title>
        <authorList>
            <person name="Wylensek D."/>
            <person name="Hitch T.C.A."/>
            <person name="Clavel T."/>
        </authorList>
    </citation>
    <scope>NUCLEOTIDE SEQUENCE [LARGE SCALE GENOMIC DNA]</scope>
    <source>
        <strain evidence="3 4">Bifido-178-WT-2B</strain>
    </source>
</reference>
<gene>
    <name evidence="3" type="ORF">FYJ62_00235</name>
</gene>